<dbReference type="EMBL" id="QTSX02007235">
    <property type="protein sequence ID" value="KAJ9049416.1"/>
    <property type="molecule type" value="Genomic_DNA"/>
</dbReference>
<sequence>MIFSVFLAMLAAATPSSSAKCKAVLPQDYVPSSTIQSYIVGLKDEIQPEQIDQVKALVTAGGGNITYSYGIIKSFAAMLPVNLVTEIQASCIYDSLISYIEEDAVVTIEAPSKPAKRCSA</sequence>
<evidence type="ECO:0000313" key="1">
    <source>
        <dbReference type="EMBL" id="KAJ9049416.1"/>
    </source>
</evidence>
<gene>
    <name evidence="1" type="ORF">DSO57_1024747</name>
</gene>
<organism evidence="1 2">
    <name type="scientific">Entomophthora muscae</name>
    <dbReference type="NCBI Taxonomy" id="34485"/>
    <lineage>
        <taxon>Eukaryota</taxon>
        <taxon>Fungi</taxon>
        <taxon>Fungi incertae sedis</taxon>
        <taxon>Zoopagomycota</taxon>
        <taxon>Entomophthoromycotina</taxon>
        <taxon>Entomophthoromycetes</taxon>
        <taxon>Entomophthorales</taxon>
        <taxon>Entomophthoraceae</taxon>
        <taxon>Entomophthora</taxon>
    </lineage>
</organism>
<comment type="caution">
    <text evidence="1">The sequence shown here is derived from an EMBL/GenBank/DDBJ whole genome shotgun (WGS) entry which is preliminary data.</text>
</comment>
<name>A0ACC2RHB1_9FUNG</name>
<protein>
    <submittedName>
        <fullName evidence="1">Uncharacterized protein</fullName>
    </submittedName>
</protein>
<evidence type="ECO:0000313" key="2">
    <source>
        <dbReference type="Proteomes" id="UP001165960"/>
    </source>
</evidence>
<reference evidence="1" key="1">
    <citation type="submission" date="2022-04" db="EMBL/GenBank/DDBJ databases">
        <title>Genome of the entomopathogenic fungus Entomophthora muscae.</title>
        <authorList>
            <person name="Elya C."/>
            <person name="Lovett B.R."/>
            <person name="Lee E."/>
            <person name="Macias A.M."/>
            <person name="Hajek A.E."/>
            <person name="De Bivort B.L."/>
            <person name="Kasson M.T."/>
            <person name="De Fine Licht H.H."/>
            <person name="Stajich J.E."/>
        </authorList>
    </citation>
    <scope>NUCLEOTIDE SEQUENCE</scope>
    <source>
        <strain evidence="1">Berkeley</strain>
    </source>
</reference>
<accession>A0ACC2RHB1</accession>
<dbReference type="Proteomes" id="UP001165960">
    <property type="component" value="Unassembled WGS sequence"/>
</dbReference>
<proteinExistence type="predicted"/>
<keyword evidence="2" id="KW-1185">Reference proteome</keyword>